<dbReference type="InterPro" id="IPR019800">
    <property type="entry name" value="Glyco_hydro_3_AS"/>
</dbReference>
<protein>
    <submittedName>
        <fullName evidence="6">Glycoside hydrolase family 3 C-terminal domain-containing protein</fullName>
    </submittedName>
</protein>
<dbReference type="PANTHER" id="PTHR42715:SF10">
    <property type="entry name" value="BETA-GLUCOSIDASE"/>
    <property type="match status" value="1"/>
</dbReference>
<keyword evidence="2 4" id="KW-0378">Hydrolase</keyword>
<accession>A0ABT1Z5J2</accession>
<dbReference type="InterPro" id="IPR017853">
    <property type="entry name" value="GH"/>
</dbReference>
<keyword evidence="3" id="KW-0119">Carbohydrate metabolism</keyword>
<dbReference type="Pfam" id="PF14310">
    <property type="entry name" value="Fn3-like"/>
    <property type="match status" value="1"/>
</dbReference>
<dbReference type="InterPro" id="IPR036962">
    <property type="entry name" value="Glyco_hydro_3_N_sf"/>
</dbReference>
<dbReference type="Pfam" id="PF01915">
    <property type="entry name" value="Glyco_hydro_3_C"/>
    <property type="match status" value="1"/>
</dbReference>
<evidence type="ECO:0000256" key="4">
    <source>
        <dbReference type="RuleBase" id="RU361161"/>
    </source>
</evidence>
<evidence type="ECO:0000256" key="2">
    <source>
        <dbReference type="ARBA" id="ARBA00022801"/>
    </source>
</evidence>
<dbReference type="InterPro" id="IPR013783">
    <property type="entry name" value="Ig-like_fold"/>
</dbReference>
<dbReference type="PROSITE" id="PS00775">
    <property type="entry name" value="GLYCOSYL_HYDROL_F3"/>
    <property type="match status" value="1"/>
</dbReference>
<proteinExistence type="inferred from homology"/>
<dbReference type="Gene3D" id="2.60.40.10">
    <property type="entry name" value="Immunoglobulins"/>
    <property type="match status" value="1"/>
</dbReference>
<evidence type="ECO:0000313" key="7">
    <source>
        <dbReference type="Proteomes" id="UP001204320"/>
    </source>
</evidence>
<dbReference type="SMART" id="SM01217">
    <property type="entry name" value="Fn3_like"/>
    <property type="match status" value="1"/>
</dbReference>
<dbReference type="InterPro" id="IPR001764">
    <property type="entry name" value="Glyco_hydro_3_N"/>
</dbReference>
<dbReference type="PANTHER" id="PTHR42715">
    <property type="entry name" value="BETA-GLUCOSIDASE"/>
    <property type="match status" value="1"/>
</dbReference>
<dbReference type="Proteomes" id="UP001204320">
    <property type="component" value="Unassembled WGS sequence"/>
</dbReference>
<dbReference type="InterPro" id="IPR036881">
    <property type="entry name" value="Glyco_hydro_3_C_sf"/>
</dbReference>
<feature type="domain" description="Fibronectin type III-like" evidence="5">
    <location>
        <begin position="576"/>
        <end position="643"/>
    </location>
</feature>
<keyword evidence="4" id="KW-0326">Glycosidase</keyword>
<dbReference type="EMBL" id="JANSKA010000001">
    <property type="protein sequence ID" value="MCR9035471.1"/>
    <property type="molecule type" value="Genomic_DNA"/>
</dbReference>
<dbReference type="InterPro" id="IPR026891">
    <property type="entry name" value="Fn3-like"/>
</dbReference>
<organism evidence="6 7">
    <name type="scientific">Tractidigestivibacter montrealensis</name>
    <dbReference type="NCBI Taxonomy" id="2972466"/>
    <lineage>
        <taxon>Bacteria</taxon>
        <taxon>Bacillati</taxon>
        <taxon>Actinomycetota</taxon>
        <taxon>Coriobacteriia</taxon>
        <taxon>Coriobacteriales</taxon>
        <taxon>Atopobiaceae</taxon>
        <taxon>Tractidigestivibacter</taxon>
    </lineage>
</organism>
<comment type="similarity">
    <text evidence="1 4">Belongs to the glycosyl hydrolase 3 family.</text>
</comment>
<dbReference type="SUPFAM" id="SSF52279">
    <property type="entry name" value="Beta-D-glucan exohydrolase, C-terminal domain"/>
    <property type="match status" value="1"/>
</dbReference>
<dbReference type="Pfam" id="PF00933">
    <property type="entry name" value="Glyco_hydro_3"/>
    <property type="match status" value="1"/>
</dbReference>
<evidence type="ECO:0000256" key="1">
    <source>
        <dbReference type="ARBA" id="ARBA00005336"/>
    </source>
</evidence>
<keyword evidence="7" id="KW-1185">Reference proteome</keyword>
<evidence type="ECO:0000259" key="5">
    <source>
        <dbReference type="SMART" id="SM01217"/>
    </source>
</evidence>
<dbReference type="Gene3D" id="3.40.50.1700">
    <property type="entry name" value="Glycoside hydrolase family 3 C-terminal domain"/>
    <property type="match status" value="1"/>
</dbReference>
<dbReference type="InterPro" id="IPR002772">
    <property type="entry name" value="Glyco_hydro_3_C"/>
</dbReference>
<dbReference type="Gene3D" id="3.20.20.300">
    <property type="entry name" value="Glycoside hydrolase, family 3, N-terminal domain"/>
    <property type="match status" value="1"/>
</dbReference>
<dbReference type="RefSeq" id="WP_258498315.1">
    <property type="nucleotide sequence ID" value="NZ_JANSKA010000001.1"/>
</dbReference>
<dbReference type="PRINTS" id="PR00133">
    <property type="entry name" value="GLHYDRLASE3"/>
</dbReference>
<evidence type="ECO:0000256" key="3">
    <source>
        <dbReference type="ARBA" id="ARBA00023277"/>
    </source>
</evidence>
<dbReference type="GO" id="GO:0016787">
    <property type="term" value="F:hydrolase activity"/>
    <property type="evidence" value="ECO:0007669"/>
    <property type="project" value="UniProtKB-KW"/>
</dbReference>
<gene>
    <name evidence="6" type="ORF">NVS32_00665</name>
</gene>
<reference evidence="6 7" key="1">
    <citation type="submission" date="2022-08" db="EMBL/GenBank/DDBJ databases">
        <title>Tractidigestivibacter montrealensis type strain KD21.</title>
        <authorList>
            <person name="Diop K."/>
            <person name="Richard C."/>
            <person name="Routy B."/>
        </authorList>
    </citation>
    <scope>NUCLEOTIDE SEQUENCE [LARGE SCALE GENOMIC DNA]</scope>
    <source>
        <strain evidence="6 7">KD21</strain>
    </source>
</reference>
<dbReference type="InterPro" id="IPR050288">
    <property type="entry name" value="Cellulose_deg_GH3"/>
</dbReference>
<evidence type="ECO:0000313" key="6">
    <source>
        <dbReference type="EMBL" id="MCR9035471.1"/>
    </source>
</evidence>
<dbReference type="SUPFAM" id="SSF51445">
    <property type="entry name" value="(Trans)glycosidases"/>
    <property type="match status" value="1"/>
</dbReference>
<name>A0ABT1Z5J2_9ACTN</name>
<sequence>MDSEYSSAAEKAVASLSRDQLLDLGVGADFWRTKSYPEAGLPALTVSDGPSGLRYQKPGTDAKGMVISEPATCFPALATAAATWDSDLVEQMGAAIGREARSMGVGVVLGPGLNIKRSPLCGRNFEYFSEDPLLAGTLATSHVRGVQSTGAGSCVKHFAVNSQEYKRFSNDSLVDERTLREIYLRAFEMVVRDAKPQMVMSAYVMLNGIYCSDNRHLLREILRDEWGFDGVVVTDWGGMHDRGAAYEAGCDLAMPGGGKHLQRQAAAALEAGTLHEERVRESARRLAALAIAHAGSADEAAVDVAANREVARRVAAEGHVLLANDGTLPLAAGARVALIGQMAEKPRYQGGGSSHINARQVATMRELRPGWTYAAGYDARTGETNDALIDEAARVARDAEVAVVVVGLPETIESEGYDREDMRLPEGMNRLVAAVAAANPRTVVVLQCGSPVELPWEADVAAVLYAGLGGEAGAEATVDVLEGGVNPSGKLPETWPLRAEDAPCAECWGKPHRQSQYREGVFVGYRYYRTAGVPVAHCFGQGLSYTSFSYDRLAVDAASRTVSFDITNAGQVVGAEVAQVYVAAPEGGLPHPRVQLAGFARVELAPGETRRVGVPLDEKSLSVWDNGWKVVGGIYQVLVGSSVEDVRLRGALDIAGKGIAAPGKYAGTWYRSPKGKPTEADFRVLLGRAIPPEAHHTKGTYDETDSLLEMAETSGTCRFVANQIRGAVERQYDDPTDPQCRMSIASSAGCALFGLVNCSGGAMPEGVAHALLNLANGRAPWHRG</sequence>
<comment type="caution">
    <text evidence="6">The sequence shown here is derived from an EMBL/GenBank/DDBJ whole genome shotgun (WGS) entry which is preliminary data.</text>
</comment>